<evidence type="ECO:0000313" key="1">
    <source>
        <dbReference type="EMBL" id="VYU17738.1"/>
    </source>
</evidence>
<proteinExistence type="predicted"/>
<reference evidence="1" key="1">
    <citation type="submission" date="2019-11" db="EMBL/GenBank/DDBJ databases">
        <authorList>
            <person name="Feng L."/>
        </authorList>
    </citation>
    <scope>NUCLEOTIDE SEQUENCE</scope>
    <source>
        <strain evidence="1">IbartlettiiLFYP30</strain>
    </source>
</reference>
<sequence length="265" mass="29041">MDYALKESSTKFENILGTALKVPAVRVDREQFLLQTLGSKIKNKNIVNLAIKTDPVTAGISIDKLDRIANSLIRKRTTNTSMVSFVAGMPGGLTMAVTIPADTLQFFGTAIKLAQELVYLYGYGEIGNANQLDEDIKRELTLYLGVMFGIEKSAAALRVFTTNMSKQVLTRTSRRALSKTALYSITKKMGEIIGVKVTKAGFAKGVSKAVPIVGGVISGGTSYVSMNHMGHRLSEVLRESIFYTEADYNKDYKNICNEVVDVEFN</sequence>
<protein>
    <recommendedName>
        <fullName evidence="2">EcsC protein family protein</fullName>
    </recommendedName>
</protein>
<dbReference type="AlphaFoldDB" id="A0A6N3CRM3"/>
<dbReference type="RefSeq" id="WP_156530927.1">
    <property type="nucleotide sequence ID" value="NZ_CACRUE010000031.1"/>
</dbReference>
<evidence type="ECO:0008006" key="2">
    <source>
        <dbReference type="Google" id="ProtNLM"/>
    </source>
</evidence>
<dbReference type="EMBL" id="CACRUE010000031">
    <property type="protein sequence ID" value="VYU17738.1"/>
    <property type="molecule type" value="Genomic_DNA"/>
</dbReference>
<organism evidence="1">
    <name type="scientific">Intestinibacter bartlettii</name>
    <dbReference type="NCBI Taxonomy" id="261299"/>
    <lineage>
        <taxon>Bacteria</taxon>
        <taxon>Bacillati</taxon>
        <taxon>Bacillota</taxon>
        <taxon>Clostridia</taxon>
        <taxon>Peptostreptococcales</taxon>
        <taxon>Peptostreptococcaceae</taxon>
        <taxon>Intestinibacter</taxon>
    </lineage>
</organism>
<name>A0A6N3CRM3_9FIRM</name>
<gene>
    <name evidence="1" type="ORF">IBLFYP30_01936</name>
</gene>
<accession>A0A6N3CRM3</accession>